<name>A0A210PXS2_MIZYE</name>
<dbReference type="Proteomes" id="UP000242188">
    <property type="component" value="Unassembled WGS sequence"/>
</dbReference>
<dbReference type="GO" id="GO:0006874">
    <property type="term" value="P:intracellular calcium ion homeostasis"/>
    <property type="evidence" value="ECO:0007669"/>
    <property type="project" value="TreeGrafter"/>
</dbReference>
<feature type="transmembrane region" description="Helical" evidence="11">
    <location>
        <begin position="241"/>
        <end position="267"/>
    </location>
</feature>
<keyword evidence="6 11" id="KW-0812">Transmembrane</keyword>
<dbReference type="EMBL" id="NEDP02005411">
    <property type="protein sequence ID" value="OWF41281.1"/>
    <property type="molecule type" value="Genomic_DNA"/>
</dbReference>
<evidence type="ECO:0000259" key="12">
    <source>
        <dbReference type="Pfam" id="PF01699"/>
    </source>
</evidence>
<feature type="transmembrane region" description="Helical" evidence="11">
    <location>
        <begin position="429"/>
        <end position="450"/>
    </location>
</feature>
<evidence type="ECO:0000256" key="9">
    <source>
        <dbReference type="ARBA" id="ARBA00023136"/>
    </source>
</evidence>
<feature type="transmembrane region" description="Helical" evidence="11">
    <location>
        <begin position="725"/>
        <end position="745"/>
    </location>
</feature>
<reference evidence="14 15" key="1">
    <citation type="journal article" date="2017" name="Nat. Ecol. Evol.">
        <title>Scallop genome provides insights into evolution of bilaterian karyotype and development.</title>
        <authorList>
            <person name="Wang S."/>
            <person name="Zhang J."/>
            <person name="Jiao W."/>
            <person name="Li J."/>
            <person name="Xun X."/>
            <person name="Sun Y."/>
            <person name="Guo X."/>
            <person name="Huan P."/>
            <person name="Dong B."/>
            <person name="Zhang L."/>
            <person name="Hu X."/>
            <person name="Sun X."/>
            <person name="Wang J."/>
            <person name="Zhao C."/>
            <person name="Wang Y."/>
            <person name="Wang D."/>
            <person name="Huang X."/>
            <person name="Wang R."/>
            <person name="Lv J."/>
            <person name="Li Y."/>
            <person name="Zhang Z."/>
            <person name="Liu B."/>
            <person name="Lu W."/>
            <person name="Hui Y."/>
            <person name="Liang J."/>
            <person name="Zhou Z."/>
            <person name="Hou R."/>
            <person name="Li X."/>
            <person name="Liu Y."/>
            <person name="Li H."/>
            <person name="Ning X."/>
            <person name="Lin Y."/>
            <person name="Zhao L."/>
            <person name="Xing Q."/>
            <person name="Dou J."/>
            <person name="Li Y."/>
            <person name="Mao J."/>
            <person name="Guo H."/>
            <person name="Dou H."/>
            <person name="Li T."/>
            <person name="Mu C."/>
            <person name="Jiang W."/>
            <person name="Fu Q."/>
            <person name="Fu X."/>
            <person name="Miao Y."/>
            <person name="Liu J."/>
            <person name="Yu Q."/>
            <person name="Li R."/>
            <person name="Liao H."/>
            <person name="Li X."/>
            <person name="Kong Y."/>
            <person name="Jiang Z."/>
            <person name="Chourrout D."/>
            <person name="Li R."/>
            <person name="Bao Z."/>
        </authorList>
    </citation>
    <scope>NUCLEOTIDE SEQUENCE [LARGE SCALE GENOMIC DNA]</scope>
    <source>
        <strain evidence="14 15">PY_sf001</strain>
    </source>
</reference>
<keyword evidence="5" id="KW-0106">Calcium</keyword>
<dbReference type="FunFam" id="1.20.1420.30:FF:000014">
    <property type="entry name" value="Cation/H+ exchanger protein 2"/>
    <property type="match status" value="1"/>
</dbReference>
<feature type="region of interest" description="Disordered" evidence="10">
    <location>
        <begin position="1"/>
        <end position="61"/>
    </location>
</feature>
<feature type="transmembrane region" description="Helical" evidence="11">
    <location>
        <begin position="462"/>
        <end position="480"/>
    </location>
</feature>
<feature type="domain" description="Sodium/calcium exchanger membrane region" evidence="12">
    <location>
        <begin position="600"/>
        <end position="742"/>
    </location>
</feature>
<dbReference type="InterPro" id="IPR044880">
    <property type="entry name" value="NCX_ion-bd_dom_sf"/>
</dbReference>
<dbReference type="GO" id="GO:0005774">
    <property type="term" value="C:vacuolar membrane"/>
    <property type="evidence" value="ECO:0007669"/>
    <property type="project" value="UniProtKB-ARBA"/>
</dbReference>
<feature type="transmembrane region" description="Helical" evidence="11">
    <location>
        <begin position="601"/>
        <end position="619"/>
    </location>
</feature>
<feature type="transmembrane region" description="Helical" evidence="11">
    <location>
        <begin position="353"/>
        <end position="375"/>
    </location>
</feature>
<feature type="transmembrane region" description="Helical" evidence="11">
    <location>
        <begin position="329"/>
        <end position="347"/>
    </location>
</feature>
<feature type="domain" description="Sodium/calcium exchanger membrane region" evidence="12">
    <location>
        <begin position="361"/>
        <end position="473"/>
    </location>
</feature>
<gene>
    <name evidence="14" type="ORF">KP79_PYT13119</name>
</gene>
<evidence type="ECO:0000256" key="11">
    <source>
        <dbReference type="SAM" id="Phobius"/>
    </source>
</evidence>
<feature type="transmembrane region" description="Helical" evidence="11">
    <location>
        <begin position="702"/>
        <end position="718"/>
    </location>
</feature>
<dbReference type="AlphaFoldDB" id="A0A210PXS2"/>
<dbReference type="PANTHER" id="PTHR31503:SF10">
    <property type="entry name" value="VNX1 PROTEIN"/>
    <property type="match status" value="1"/>
</dbReference>
<dbReference type="InterPro" id="IPR004837">
    <property type="entry name" value="NaCa_Exmemb"/>
</dbReference>
<comment type="caution">
    <text evidence="14">The sequence shown here is derived from an EMBL/GenBank/DDBJ whole genome shotgun (WGS) entry which is preliminary data.</text>
</comment>
<feature type="transmembrane region" description="Helical" evidence="11">
    <location>
        <begin position="625"/>
        <end position="644"/>
    </location>
</feature>
<protein>
    <submittedName>
        <fullName evidence="14">Cation exchanger</fullName>
    </submittedName>
</protein>
<comment type="subcellular location">
    <subcellularLocation>
        <location evidence="1">Endomembrane system</location>
        <topology evidence="1">Multi-pass membrane protein</topology>
    </subcellularLocation>
</comment>
<evidence type="ECO:0000259" key="13">
    <source>
        <dbReference type="Pfam" id="PF03733"/>
    </source>
</evidence>
<feature type="transmembrane region" description="Helical" evidence="11">
    <location>
        <begin position="664"/>
        <end position="690"/>
    </location>
</feature>
<keyword evidence="4" id="KW-0597">Phosphoprotein</keyword>
<keyword evidence="7 11" id="KW-1133">Transmembrane helix</keyword>
<evidence type="ECO:0000256" key="2">
    <source>
        <dbReference type="ARBA" id="ARBA00022448"/>
    </source>
</evidence>
<dbReference type="InterPro" id="IPR004713">
    <property type="entry name" value="CaH_exchang"/>
</dbReference>
<evidence type="ECO:0000256" key="5">
    <source>
        <dbReference type="ARBA" id="ARBA00022568"/>
    </source>
</evidence>
<dbReference type="InterPro" id="IPR005185">
    <property type="entry name" value="YccF"/>
</dbReference>
<dbReference type="OrthoDB" id="16982at2759"/>
<dbReference type="Gene3D" id="1.20.1420.30">
    <property type="entry name" value="NCX, central ion-binding region"/>
    <property type="match status" value="1"/>
</dbReference>
<keyword evidence="2" id="KW-0813">Transport</keyword>
<dbReference type="Pfam" id="PF03733">
    <property type="entry name" value="YccF"/>
    <property type="match status" value="1"/>
</dbReference>
<sequence length="753" mass="83427">MDTNVSLENPKPPTTGASPGTQDLPGQDGETSFGVSSQSLRNRGRTSDTTDQTGDLSSDPKVTSLSSFVDILEDPFIQGVDSDVEAHKISNNYLFGFKKWKGHVTDRPLNTRSEVVQNLYEDFDKIKPVNVSTARPSNILYVLLFGWWMALLYLIVGCLMFITLVGWNYGVYCWTLARYFLWPFGKFVHLVHPTVKRTCSPGLKTYTESEGGERTGLLEGTVPSLRHHTSRLVFFKSPVSYLWLVLGVPVLVVAHFIIMFFTWLFVVSMPVAKLNFKAITQILFMPPQKLKVADYSYVKEQHQDSEILMYTHQSVYLYYYKYSVDGMNIILFNLLVFVILALALGYTDPDNKITTGITKCILGVCAIIPLTYYIGLAIISISAQSNFAVGAVLNATFGSIVEIIIFVLALSKGSETGSDCYAELVKSSLTGSIVGSLLFIPGICMVIGGIKYHSQRFNPRAANVTALLMFVAVGGVYAPTMFAKIFGDMQCKSCDNVYVMPNGNTSVNPSNSSYSLHCTQCQSSVAGLDGDSTLYRNHVMPLVYACSVLLPIAYLIGMVFALKTHSASIYQTDHHSDLAVEGDHHKNHNHGSPSWSRIKSFFILLLSATLIALCAELITQNLQELVQTLGVSEFFLGMTMFAMVPELPEIVNGIQFALLNNVNLGIEIGTSTAIQVCMIQVPILVLINIIHPFGFLVLFNDIHLWAVVFSVIVINYTFQDGKSDYFQGFTLVILYVILLITYYFIPVPTQAKC</sequence>
<dbReference type="STRING" id="6573.A0A210PXS2"/>
<dbReference type="Pfam" id="PF01699">
    <property type="entry name" value="Na_Ca_ex"/>
    <property type="match status" value="2"/>
</dbReference>
<keyword evidence="8" id="KW-0406">Ion transport</keyword>
<evidence type="ECO:0000256" key="1">
    <source>
        <dbReference type="ARBA" id="ARBA00004127"/>
    </source>
</evidence>
<keyword evidence="3" id="KW-0050">Antiport</keyword>
<evidence type="ECO:0000256" key="3">
    <source>
        <dbReference type="ARBA" id="ARBA00022449"/>
    </source>
</evidence>
<evidence type="ECO:0000256" key="10">
    <source>
        <dbReference type="SAM" id="MobiDB-lite"/>
    </source>
</evidence>
<proteinExistence type="predicted"/>
<organism evidence="14 15">
    <name type="scientific">Mizuhopecten yessoensis</name>
    <name type="common">Japanese scallop</name>
    <name type="synonym">Patinopecten yessoensis</name>
    <dbReference type="NCBI Taxonomy" id="6573"/>
    <lineage>
        <taxon>Eukaryota</taxon>
        <taxon>Metazoa</taxon>
        <taxon>Spiralia</taxon>
        <taxon>Lophotrochozoa</taxon>
        <taxon>Mollusca</taxon>
        <taxon>Bivalvia</taxon>
        <taxon>Autobranchia</taxon>
        <taxon>Pteriomorphia</taxon>
        <taxon>Pectinida</taxon>
        <taxon>Pectinoidea</taxon>
        <taxon>Pectinidae</taxon>
        <taxon>Mizuhopecten</taxon>
    </lineage>
</organism>
<feature type="transmembrane region" description="Helical" evidence="11">
    <location>
        <begin position="387"/>
        <end position="409"/>
    </location>
</feature>
<feature type="transmembrane region" description="Helical" evidence="11">
    <location>
        <begin position="542"/>
        <end position="562"/>
    </location>
</feature>
<evidence type="ECO:0000313" key="15">
    <source>
        <dbReference type="Proteomes" id="UP000242188"/>
    </source>
</evidence>
<keyword evidence="5" id="KW-0109">Calcium transport</keyword>
<keyword evidence="9 11" id="KW-0472">Membrane</keyword>
<keyword evidence="15" id="KW-1185">Reference proteome</keyword>
<evidence type="ECO:0000313" key="14">
    <source>
        <dbReference type="EMBL" id="OWF41281.1"/>
    </source>
</evidence>
<evidence type="ECO:0000256" key="6">
    <source>
        <dbReference type="ARBA" id="ARBA00022692"/>
    </source>
</evidence>
<evidence type="ECO:0000256" key="7">
    <source>
        <dbReference type="ARBA" id="ARBA00022989"/>
    </source>
</evidence>
<dbReference type="GO" id="GO:0012505">
    <property type="term" value="C:endomembrane system"/>
    <property type="evidence" value="ECO:0007669"/>
    <property type="project" value="UniProtKB-SubCell"/>
</dbReference>
<evidence type="ECO:0000256" key="4">
    <source>
        <dbReference type="ARBA" id="ARBA00022553"/>
    </source>
</evidence>
<feature type="domain" description="Inner membrane component" evidence="13">
    <location>
        <begin position="137"/>
        <end position="186"/>
    </location>
</feature>
<dbReference type="PANTHER" id="PTHR31503">
    <property type="entry name" value="VACUOLAR CALCIUM ION TRANSPORTER"/>
    <property type="match status" value="1"/>
</dbReference>
<feature type="compositionally biased region" description="Polar residues" evidence="10">
    <location>
        <begin position="29"/>
        <end position="61"/>
    </location>
</feature>
<feature type="transmembrane region" description="Helical" evidence="11">
    <location>
        <begin position="139"/>
        <end position="162"/>
    </location>
</feature>
<accession>A0A210PXS2</accession>
<evidence type="ECO:0000256" key="8">
    <source>
        <dbReference type="ARBA" id="ARBA00023065"/>
    </source>
</evidence>
<dbReference type="GO" id="GO:0015369">
    <property type="term" value="F:calcium:proton antiporter activity"/>
    <property type="evidence" value="ECO:0007669"/>
    <property type="project" value="TreeGrafter"/>
</dbReference>